<dbReference type="InParanoid" id="A0A409WJP3"/>
<feature type="region of interest" description="Disordered" evidence="2">
    <location>
        <begin position="1"/>
        <end position="102"/>
    </location>
</feature>
<dbReference type="OrthoDB" id="2757916at2759"/>
<evidence type="ECO:0000313" key="3">
    <source>
        <dbReference type="EMBL" id="PPQ78712.1"/>
    </source>
</evidence>
<evidence type="ECO:0000256" key="2">
    <source>
        <dbReference type="SAM" id="MobiDB-lite"/>
    </source>
</evidence>
<feature type="coiled-coil region" evidence="1">
    <location>
        <begin position="120"/>
        <end position="147"/>
    </location>
</feature>
<feature type="compositionally biased region" description="Polar residues" evidence="2">
    <location>
        <begin position="77"/>
        <end position="93"/>
    </location>
</feature>
<reference evidence="3 4" key="1">
    <citation type="journal article" date="2018" name="Evol. Lett.">
        <title>Horizontal gene cluster transfer increased hallucinogenic mushroom diversity.</title>
        <authorList>
            <person name="Reynolds H.T."/>
            <person name="Vijayakumar V."/>
            <person name="Gluck-Thaler E."/>
            <person name="Korotkin H.B."/>
            <person name="Matheny P.B."/>
            <person name="Slot J.C."/>
        </authorList>
    </citation>
    <scope>NUCLEOTIDE SEQUENCE [LARGE SCALE GENOMIC DNA]</scope>
    <source>
        <strain evidence="3 4">2629</strain>
    </source>
</reference>
<accession>A0A409WJP3</accession>
<feature type="compositionally biased region" description="Low complexity" evidence="2">
    <location>
        <begin position="270"/>
        <end position="293"/>
    </location>
</feature>
<dbReference type="Proteomes" id="UP000284842">
    <property type="component" value="Unassembled WGS sequence"/>
</dbReference>
<feature type="compositionally biased region" description="Basic and acidic residues" evidence="2">
    <location>
        <begin position="402"/>
        <end position="452"/>
    </location>
</feature>
<dbReference type="EMBL" id="NHTK01005451">
    <property type="protein sequence ID" value="PPQ78712.1"/>
    <property type="molecule type" value="Genomic_DNA"/>
</dbReference>
<feature type="compositionally biased region" description="Low complexity" evidence="2">
    <location>
        <begin position="204"/>
        <end position="254"/>
    </location>
</feature>
<proteinExistence type="predicted"/>
<feature type="region of interest" description="Disordered" evidence="2">
    <location>
        <begin position="182"/>
        <end position="293"/>
    </location>
</feature>
<sequence length="766" mass="82421">MQRTQAQTRLVFGGQSCVPVAAMPQRQQREREAGPSHSHSQPHSQQHSQLSQTQHQLLLLQQQQQRSQLPRAQPQSHSQSAVPHSQQPSSHPQYRSAPHDASQVMMMKSPHQQVQEMSRSEQRRLRLREIENELAAEEAEAIKLTEEQRQTLFRSFTSVKVEFSDLDGMRWTKAALSLFQMQTRKRPHPTSHSHSQSMPHFGPSHSTNSFVSSHSSSSNPSHHSHSSHSSQSQSHSSHQSHSRPPAPARKLPPLVTSNANNQPTTRHQHSQSYSAPSSSSTSTSMGSRTSSQATLRAVSAPCSLVSSSVSSSASASASSSAVTATSSSSASSPPLPNFQSKKSNGSIDSRGERKKIAEWEATIRGVKFDVKGSGDGDSSTGVGLGLGLGNGSGSGMTMAMGGRKERKDKEKERERDVKRKDKERERERERERLGDREKGKGKQRDRLERDENTPIMGESGSSSKTGAGYGSGLTNGRGGDASAGKRRRKGLERTYSMSDVWEGNSGRGKARSTPMPTPVSSPRLEPASVVIESMAPTTTTMCREKGPLVSPKIRPRVVMHSAKNGLRSVRSLEVLVSDGAAGSCSVDSPGGLADADVVELDAHSSVAGSVDGHSEDASGSGSDIEYVDDDPTPVPSPVVERFEDRGVLGFDFDGRGPVGDSRASAFGYGVPVRCGLGMSMNGCSEFGFGDVDGMIDFGGAVGDDDDDDWDGVEGKGVVGRGEDSLEDMDVEIDDYEAREFKRVDVRSEGFGEGVGDGFSLGERKGW</sequence>
<feature type="region of interest" description="Disordered" evidence="2">
    <location>
        <begin position="368"/>
        <end position="525"/>
    </location>
</feature>
<gene>
    <name evidence="3" type="ORF">CVT24_002337</name>
</gene>
<protein>
    <submittedName>
        <fullName evidence="3">Uncharacterized protein</fullName>
    </submittedName>
</protein>
<name>A0A409WJP3_9AGAR</name>
<feature type="compositionally biased region" description="Gly residues" evidence="2">
    <location>
        <begin position="467"/>
        <end position="481"/>
    </location>
</feature>
<feature type="region of interest" description="Disordered" evidence="2">
    <location>
        <begin position="605"/>
        <end position="631"/>
    </location>
</feature>
<evidence type="ECO:0000313" key="4">
    <source>
        <dbReference type="Proteomes" id="UP000284842"/>
    </source>
</evidence>
<comment type="caution">
    <text evidence="3">The sequence shown here is derived from an EMBL/GenBank/DDBJ whole genome shotgun (WGS) entry which is preliminary data.</text>
</comment>
<feature type="compositionally biased region" description="Polar residues" evidence="2">
    <location>
        <begin position="337"/>
        <end position="347"/>
    </location>
</feature>
<organism evidence="3 4">
    <name type="scientific">Panaeolus cyanescens</name>
    <dbReference type="NCBI Taxonomy" id="181874"/>
    <lineage>
        <taxon>Eukaryota</taxon>
        <taxon>Fungi</taxon>
        <taxon>Dikarya</taxon>
        <taxon>Basidiomycota</taxon>
        <taxon>Agaricomycotina</taxon>
        <taxon>Agaricomycetes</taxon>
        <taxon>Agaricomycetidae</taxon>
        <taxon>Agaricales</taxon>
        <taxon>Agaricineae</taxon>
        <taxon>Galeropsidaceae</taxon>
        <taxon>Panaeolus</taxon>
    </lineage>
</organism>
<feature type="region of interest" description="Disordered" evidence="2">
    <location>
        <begin position="324"/>
        <end position="354"/>
    </location>
</feature>
<feature type="compositionally biased region" description="Polar residues" evidence="2">
    <location>
        <begin position="255"/>
        <end position="265"/>
    </location>
</feature>
<dbReference type="STRING" id="181874.A0A409WJP3"/>
<feature type="compositionally biased region" description="Low complexity" evidence="2">
    <location>
        <begin position="35"/>
        <end position="76"/>
    </location>
</feature>
<dbReference type="AlphaFoldDB" id="A0A409WJP3"/>
<keyword evidence="1" id="KW-0175">Coiled coil</keyword>
<evidence type="ECO:0000256" key="1">
    <source>
        <dbReference type="SAM" id="Coils"/>
    </source>
</evidence>
<feature type="compositionally biased region" description="Gly residues" evidence="2">
    <location>
        <begin position="382"/>
        <end position="394"/>
    </location>
</feature>
<keyword evidence="4" id="KW-1185">Reference proteome</keyword>